<keyword evidence="1" id="KW-0723">Serine/threonine-protein kinase</keyword>
<evidence type="ECO:0000313" key="7">
    <source>
        <dbReference type="EMBL" id="CAI6373976.1"/>
    </source>
</evidence>
<protein>
    <recommendedName>
        <fullName evidence="6">Protein kinase domain-containing protein</fullName>
    </recommendedName>
</protein>
<dbReference type="EMBL" id="CARXXK010001139">
    <property type="protein sequence ID" value="CAI6373976.1"/>
    <property type="molecule type" value="Genomic_DNA"/>
</dbReference>
<dbReference type="InterPro" id="IPR011009">
    <property type="entry name" value="Kinase-like_dom_sf"/>
</dbReference>
<dbReference type="PANTHER" id="PTHR24346:SF82">
    <property type="entry name" value="KP78A-RELATED"/>
    <property type="match status" value="1"/>
</dbReference>
<sequence>MEYAENGDLFTYLQKMQLTEAQIRSWLLQILWAFSYMHGVGVVHRDLKCENILLTSRYNLRIADFGFARFVDRGRNPGANTVCGTMTYSAPELLYGKRPYNPVAVDVWAIGVVLFIMCNNVPPFRNSHRKDIHRKQVSCSLVVSRNALQ</sequence>
<dbReference type="PANTHER" id="PTHR24346">
    <property type="entry name" value="MAP/MICROTUBULE AFFINITY-REGULATING KINASE"/>
    <property type="match status" value="1"/>
</dbReference>
<proteinExistence type="predicted"/>
<accession>A0AAV0Y3H6</accession>
<name>A0AAV0Y3H6_9HEMI</name>
<dbReference type="SUPFAM" id="SSF56112">
    <property type="entry name" value="Protein kinase-like (PK-like)"/>
    <property type="match status" value="1"/>
</dbReference>
<feature type="domain" description="Protein kinase" evidence="6">
    <location>
        <begin position="1"/>
        <end position="149"/>
    </location>
</feature>
<dbReference type="InterPro" id="IPR008271">
    <property type="entry name" value="Ser/Thr_kinase_AS"/>
</dbReference>
<dbReference type="Gene3D" id="1.10.510.10">
    <property type="entry name" value="Transferase(Phosphotransferase) domain 1"/>
    <property type="match status" value="1"/>
</dbReference>
<evidence type="ECO:0000256" key="4">
    <source>
        <dbReference type="ARBA" id="ARBA00022777"/>
    </source>
</evidence>
<dbReference type="PROSITE" id="PS00108">
    <property type="entry name" value="PROTEIN_KINASE_ST"/>
    <property type="match status" value="1"/>
</dbReference>
<comment type="caution">
    <text evidence="7">The sequence shown here is derived from an EMBL/GenBank/DDBJ whole genome shotgun (WGS) entry which is preliminary data.</text>
</comment>
<keyword evidence="8" id="KW-1185">Reference proteome</keyword>
<organism evidence="7 8">
    <name type="scientific">Macrosiphum euphorbiae</name>
    <name type="common">potato aphid</name>
    <dbReference type="NCBI Taxonomy" id="13131"/>
    <lineage>
        <taxon>Eukaryota</taxon>
        <taxon>Metazoa</taxon>
        <taxon>Ecdysozoa</taxon>
        <taxon>Arthropoda</taxon>
        <taxon>Hexapoda</taxon>
        <taxon>Insecta</taxon>
        <taxon>Pterygota</taxon>
        <taxon>Neoptera</taxon>
        <taxon>Paraneoptera</taxon>
        <taxon>Hemiptera</taxon>
        <taxon>Sternorrhyncha</taxon>
        <taxon>Aphidomorpha</taxon>
        <taxon>Aphidoidea</taxon>
        <taxon>Aphididae</taxon>
        <taxon>Macrosiphini</taxon>
        <taxon>Macrosiphum</taxon>
    </lineage>
</organism>
<dbReference type="SMART" id="SM00220">
    <property type="entry name" value="S_TKc"/>
    <property type="match status" value="1"/>
</dbReference>
<dbReference type="GO" id="GO:0050321">
    <property type="term" value="F:tau-protein kinase activity"/>
    <property type="evidence" value="ECO:0007669"/>
    <property type="project" value="TreeGrafter"/>
</dbReference>
<keyword evidence="4" id="KW-0418">Kinase</keyword>
<keyword evidence="5" id="KW-0067">ATP-binding</keyword>
<dbReference type="GO" id="GO:0005737">
    <property type="term" value="C:cytoplasm"/>
    <property type="evidence" value="ECO:0007669"/>
    <property type="project" value="TreeGrafter"/>
</dbReference>
<dbReference type="Pfam" id="PF00069">
    <property type="entry name" value="Pkinase"/>
    <property type="match status" value="1"/>
</dbReference>
<gene>
    <name evidence="7" type="ORF">MEUPH1_LOCUS27647</name>
</gene>
<evidence type="ECO:0000256" key="1">
    <source>
        <dbReference type="ARBA" id="ARBA00022527"/>
    </source>
</evidence>
<keyword evidence="2" id="KW-0808">Transferase</keyword>
<dbReference type="InterPro" id="IPR000719">
    <property type="entry name" value="Prot_kinase_dom"/>
</dbReference>
<evidence type="ECO:0000313" key="8">
    <source>
        <dbReference type="Proteomes" id="UP001160148"/>
    </source>
</evidence>
<evidence type="ECO:0000256" key="3">
    <source>
        <dbReference type="ARBA" id="ARBA00022741"/>
    </source>
</evidence>
<dbReference type="GO" id="GO:0035556">
    <property type="term" value="P:intracellular signal transduction"/>
    <property type="evidence" value="ECO:0007669"/>
    <property type="project" value="TreeGrafter"/>
</dbReference>
<dbReference type="GO" id="GO:0005524">
    <property type="term" value="F:ATP binding"/>
    <property type="evidence" value="ECO:0007669"/>
    <property type="project" value="UniProtKB-KW"/>
</dbReference>
<evidence type="ECO:0000256" key="5">
    <source>
        <dbReference type="ARBA" id="ARBA00022840"/>
    </source>
</evidence>
<evidence type="ECO:0000259" key="6">
    <source>
        <dbReference type="PROSITE" id="PS50011"/>
    </source>
</evidence>
<keyword evidence="3" id="KW-0547">Nucleotide-binding</keyword>
<evidence type="ECO:0000256" key="2">
    <source>
        <dbReference type="ARBA" id="ARBA00022679"/>
    </source>
</evidence>
<dbReference type="GO" id="GO:0000226">
    <property type="term" value="P:microtubule cytoskeleton organization"/>
    <property type="evidence" value="ECO:0007669"/>
    <property type="project" value="TreeGrafter"/>
</dbReference>
<dbReference type="Proteomes" id="UP001160148">
    <property type="component" value="Unassembled WGS sequence"/>
</dbReference>
<reference evidence="7 8" key="1">
    <citation type="submission" date="2023-01" db="EMBL/GenBank/DDBJ databases">
        <authorList>
            <person name="Whitehead M."/>
        </authorList>
    </citation>
    <scope>NUCLEOTIDE SEQUENCE [LARGE SCALE GENOMIC DNA]</scope>
</reference>
<dbReference type="AlphaFoldDB" id="A0AAV0Y3H6"/>
<dbReference type="PROSITE" id="PS50011">
    <property type="entry name" value="PROTEIN_KINASE_DOM"/>
    <property type="match status" value="1"/>
</dbReference>